<dbReference type="Pfam" id="PF06293">
    <property type="entry name" value="Kdo"/>
    <property type="match status" value="1"/>
</dbReference>
<sequence>MKILLNPAFESLRAFVEMTPQIFDKEGYTIYKGRNEIKVLRVGETDINVKRYKVPMLFNRIIYTFFRKSKGLRAFTYPTQILDKGFETPEPIAYIQTMKWGMINYSYFISVHSPYSHRFYEFGNAHEGEYEEVIKAFARYTARLHNAQILHKDFSPGNILFDKVDGEYHFCLVDINRMSFGDVSMKKGCENFARLWGQTHLFRLLAAEYAKERGFDPEACTDIVLEARQKFWNKFRRKHQVKFDLDI</sequence>
<keyword evidence="2" id="KW-1185">Reference proteome</keyword>
<evidence type="ECO:0000313" key="1">
    <source>
        <dbReference type="EMBL" id="BEH00121.1"/>
    </source>
</evidence>
<evidence type="ECO:0008006" key="3">
    <source>
        <dbReference type="Google" id="ProtNLM"/>
    </source>
</evidence>
<dbReference type="RefSeq" id="WP_353331189.1">
    <property type="nucleotide sequence ID" value="NZ_AP028055.1"/>
</dbReference>
<dbReference type="EMBL" id="AP028055">
    <property type="protein sequence ID" value="BEH00121.1"/>
    <property type="molecule type" value="Genomic_DNA"/>
</dbReference>
<proteinExistence type="predicted"/>
<evidence type="ECO:0000313" key="2">
    <source>
        <dbReference type="Proteomes" id="UP001496674"/>
    </source>
</evidence>
<accession>A0ABM8IFU6</accession>
<reference evidence="1 2" key="1">
    <citation type="submission" date="2023-04" db="EMBL/GenBank/DDBJ databases">
        <title>Draft genome sequence of acteroides sedimenti strain YN3PY1.</title>
        <authorList>
            <person name="Yoshida N."/>
        </authorList>
    </citation>
    <scope>NUCLEOTIDE SEQUENCE [LARGE SCALE GENOMIC DNA]</scope>
    <source>
        <strain evidence="1 2">YN3PY1</strain>
    </source>
</reference>
<gene>
    <name evidence="1" type="ORF">BSYN_23850</name>
</gene>
<dbReference type="SUPFAM" id="SSF56112">
    <property type="entry name" value="Protein kinase-like (PK-like)"/>
    <property type="match status" value="1"/>
</dbReference>
<protein>
    <recommendedName>
        <fullName evidence="3">Tyrosine protein kinase</fullName>
    </recommendedName>
</protein>
<dbReference type="PROSITE" id="PS00109">
    <property type="entry name" value="PROTEIN_KINASE_TYR"/>
    <property type="match status" value="1"/>
</dbReference>
<dbReference type="InterPro" id="IPR011009">
    <property type="entry name" value="Kinase-like_dom_sf"/>
</dbReference>
<dbReference type="Gene3D" id="1.10.510.10">
    <property type="entry name" value="Transferase(Phosphotransferase) domain 1"/>
    <property type="match status" value="1"/>
</dbReference>
<dbReference type="InterPro" id="IPR008266">
    <property type="entry name" value="Tyr_kinase_AS"/>
</dbReference>
<organism evidence="1 2">
    <name type="scientific">Bacteroides sedimenti</name>
    <dbReference type="NCBI Taxonomy" id="2136147"/>
    <lineage>
        <taxon>Bacteria</taxon>
        <taxon>Pseudomonadati</taxon>
        <taxon>Bacteroidota</taxon>
        <taxon>Bacteroidia</taxon>
        <taxon>Bacteroidales</taxon>
        <taxon>Bacteroidaceae</taxon>
        <taxon>Bacteroides</taxon>
    </lineage>
</organism>
<name>A0ABM8IFU6_9BACE</name>
<dbReference type="Proteomes" id="UP001496674">
    <property type="component" value="Chromosome"/>
</dbReference>